<keyword evidence="3" id="KW-1185">Reference proteome</keyword>
<accession>A0A8X7VHW5</accession>
<gene>
    <name evidence="2" type="ORF">Bca52824_023485</name>
</gene>
<name>A0A8X7VHW5_BRACI</name>
<dbReference type="OrthoDB" id="1131825at2759"/>
<proteinExistence type="predicted"/>
<feature type="compositionally biased region" description="Basic and acidic residues" evidence="1">
    <location>
        <begin position="16"/>
        <end position="39"/>
    </location>
</feature>
<dbReference type="EMBL" id="JAAMPC010000005">
    <property type="protein sequence ID" value="KAG2311928.1"/>
    <property type="molecule type" value="Genomic_DNA"/>
</dbReference>
<evidence type="ECO:0000313" key="3">
    <source>
        <dbReference type="Proteomes" id="UP000886595"/>
    </source>
</evidence>
<feature type="region of interest" description="Disordered" evidence="1">
    <location>
        <begin position="1"/>
        <end position="41"/>
    </location>
</feature>
<protein>
    <submittedName>
        <fullName evidence="2">Uncharacterized protein</fullName>
    </submittedName>
</protein>
<organism evidence="2 3">
    <name type="scientific">Brassica carinata</name>
    <name type="common">Ethiopian mustard</name>
    <name type="synonym">Abyssinian cabbage</name>
    <dbReference type="NCBI Taxonomy" id="52824"/>
    <lineage>
        <taxon>Eukaryota</taxon>
        <taxon>Viridiplantae</taxon>
        <taxon>Streptophyta</taxon>
        <taxon>Embryophyta</taxon>
        <taxon>Tracheophyta</taxon>
        <taxon>Spermatophyta</taxon>
        <taxon>Magnoliopsida</taxon>
        <taxon>eudicotyledons</taxon>
        <taxon>Gunneridae</taxon>
        <taxon>Pentapetalae</taxon>
        <taxon>rosids</taxon>
        <taxon>malvids</taxon>
        <taxon>Brassicales</taxon>
        <taxon>Brassicaceae</taxon>
        <taxon>Brassiceae</taxon>
        <taxon>Brassica</taxon>
    </lineage>
</organism>
<feature type="region of interest" description="Disordered" evidence="1">
    <location>
        <begin position="120"/>
        <end position="152"/>
    </location>
</feature>
<dbReference type="Proteomes" id="UP000886595">
    <property type="component" value="Unassembled WGS sequence"/>
</dbReference>
<evidence type="ECO:0000313" key="2">
    <source>
        <dbReference type="EMBL" id="KAG2311928.1"/>
    </source>
</evidence>
<feature type="compositionally biased region" description="Polar residues" evidence="1">
    <location>
        <begin position="1"/>
        <end position="10"/>
    </location>
</feature>
<feature type="compositionally biased region" description="Polar residues" evidence="1">
    <location>
        <begin position="138"/>
        <end position="149"/>
    </location>
</feature>
<reference evidence="2 3" key="1">
    <citation type="submission" date="2020-02" db="EMBL/GenBank/DDBJ databases">
        <authorList>
            <person name="Ma Q."/>
            <person name="Huang Y."/>
            <person name="Song X."/>
            <person name="Pei D."/>
        </authorList>
    </citation>
    <scope>NUCLEOTIDE SEQUENCE [LARGE SCALE GENOMIC DNA]</scope>
    <source>
        <strain evidence="2">Sxm20200214</strain>
        <tissue evidence="2">Leaf</tissue>
    </source>
</reference>
<evidence type="ECO:0000256" key="1">
    <source>
        <dbReference type="SAM" id="MobiDB-lite"/>
    </source>
</evidence>
<dbReference type="AlphaFoldDB" id="A0A8X7VHW5"/>
<comment type="caution">
    <text evidence="2">The sequence shown here is derived from an EMBL/GenBank/DDBJ whole genome shotgun (WGS) entry which is preliminary data.</text>
</comment>
<sequence length="248" mass="27946">MSKRSVSSVPPTAERLGSRRRTDSRMSKSGETHLARAEGESNVTRARTLPIERRQMAHLICPEVLRRSSLWDGMPGGDKEDPITAFKRAADALSAKRGIIDRIFSDDEVMITRSRRRTVVKTEATSSSHGRKLRDTMTMRSPPQSSGAERTSDELSSVLADLNLRVFPRDQTLLSSDDHPEVIQTIQGGLLRTISQLHHLGDRLSEWSPSSAWEEVEKLTQKLSEVSKRVAKRWSFVIFRPKSGRSRD</sequence>